<feature type="region of interest" description="Disordered" evidence="6">
    <location>
        <begin position="479"/>
        <end position="500"/>
    </location>
</feature>
<keyword evidence="2" id="KW-0645">Protease</keyword>
<dbReference type="GO" id="GO:0070008">
    <property type="term" value="F:serine-type exopeptidase activity"/>
    <property type="evidence" value="ECO:0007669"/>
    <property type="project" value="InterPro"/>
</dbReference>
<keyword evidence="3" id="KW-0732">Signal</keyword>
<feature type="compositionally biased region" description="Pro residues" evidence="6">
    <location>
        <begin position="491"/>
        <end position="500"/>
    </location>
</feature>
<reference evidence="8" key="2">
    <citation type="submission" date="2020-04" db="EMBL/GenBank/DDBJ databases">
        <authorList>
            <consortium name="NCBI Genome Project"/>
        </authorList>
    </citation>
    <scope>NUCLEOTIDE SEQUENCE</scope>
    <source>
        <strain evidence="8">CBS 342.82</strain>
    </source>
</reference>
<dbReference type="GO" id="GO:0008239">
    <property type="term" value="F:dipeptidyl-peptidase activity"/>
    <property type="evidence" value="ECO:0007669"/>
    <property type="project" value="TreeGrafter"/>
</dbReference>
<evidence type="ECO:0000313" key="7">
    <source>
        <dbReference type="Proteomes" id="UP000504637"/>
    </source>
</evidence>
<name>A0A6J3LR70_9PEZI</name>
<dbReference type="GO" id="GO:0004180">
    <property type="term" value="F:carboxypeptidase activity"/>
    <property type="evidence" value="ECO:0007669"/>
    <property type="project" value="UniProtKB-KW"/>
</dbReference>
<dbReference type="AlphaFoldDB" id="A0A6J3LR70"/>
<protein>
    <submittedName>
        <fullName evidence="8">Serine carboxypeptidase</fullName>
    </submittedName>
</protein>
<dbReference type="Gene3D" id="3.40.50.1820">
    <property type="entry name" value="alpha/beta hydrolase"/>
    <property type="match status" value="2"/>
</dbReference>
<keyword evidence="5" id="KW-0325">Glycoprotein</keyword>
<dbReference type="FunFam" id="3.40.50.1820:FF:000165">
    <property type="entry name" value="Serine peptidase, putative"/>
    <property type="match status" value="1"/>
</dbReference>
<dbReference type="Pfam" id="PF05577">
    <property type="entry name" value="Peptidase_S28"/>
    <property type="match status" value="1"/>
</dbReference>
<dbReference type="OrthoDB" id="1735038at2759"/>
<keyword evidence="7" id="KW-1185">Reference proteome</keyword>
<evidence type="ECO:0000256" key="5">
    <source>
        <dbReference type="ARBA" id="ARBA00023180"/>
    </source>
</evidence>
<keyword evidence="8" id="KW-0121">Carboxypeptidase</keyword>
<organism evidence="8">
    <name type="scientific">Dissoconium aciculare CBS 342.82</name>
    <dbReference type="NCBI Taxonomy" id="1314786"/>
    <lineage>
        <taxon>Eukaryota</taxon>
        <taxon>Fungi</taxon>
        <taxon>Dikarya</taxon>
        <taxon>Ascomycota</taxon>
        <taxon>Pezizomycotina</taxon>
        <taxon>Dothideomycetes</taxon>
        <taxon>Dothideomycetidae</taxon>
        <taxon>Mycosphaerellales</taxon>
        <taxon>Dissoconiaceae</taxon>
        <taxon>Dissoconium</taxon>
    </lineage>
</organism>
<gene>
    <name evidence="8" type="ORF">K489DRAFT_327727</name>
</gene>
<dbReference type="RefSeq" id="XP_033455387.1">
    <property type="nucleotide sequence ID" value="XM_033602013.1"/>
</dbReference>
<comment type="similarity">
    <text evidence="1">Belongs to the peptidase S28 family.</text>
</comment>
<evidence type="ECO:0000256" key="3">
    <source>
        <dbReference type="ARBA" id="ARBA00022729"/>
    </source>
</evidence>
<keyword evidence="4" id="KW-0378">Hydrolase</keyword>
<dbReference type="SUPFAM" id="SSF53474">
    <property type="entry name" value="alpha/beta-Hydrolases"/>
    <property type="match status" value="1"/>
</dbReference>
<evidence type="ECO:0000256" key="4">
    <source>
        <dbReference type="ARBA" id="ARBA00022801"/>
    </source>
</evidence>
<accession>A0A6J3LR70</accession>
<reference evidence="8" key="3">
    <citation type="submission" date="2025-08" db="UniProtKB">
        <authorList>
            <consortium name="RefSeq"/>
        </authorList>
    </citation>
    <scope>IDENTIFICATION</scope>
    <source>
        <strain evidence="8">CBS 342.82</strain>
    </source>
</reference>
<reference evidence="8" key="1">
    <citation type="submission" date="2020-01" db="EMBL/GenBank/DDBJ databases">
        <authorList>
            <consortium name="DOE Joint Genome Institute"/>
            <person name="Haridas S."/>
            <person name="Albert R."/>
            <person name="Binder M."/>
            <person name="Bloem J."/>
            <person name="Labutti K."/>
            <person name="Salamov A."/>
            <person name="Andreopoulos B."/>
            <person name="Baker S.E."/>
            <person name="Barry K."/>
            <person name="Bills G."/>
            <person name="Bluhm B.H."/>
            <person name="Cannon C."/>
            <person name="Castanera R."/>
            <person name="Culley D.E."/>
            <person name="Daum C."/>
            <person name="Ezra D."/>
            <person name="Gonzalez J.B."/>
            <person name="Henrissat B."/>
            <person name="Kuo A."/>
            <person name="Liang C."/>
            <person name="Lipzen A."/>
            <person name="Lutzoni F."/>
            <person name="Magnuson J."/>
            <person name="Mondo S."/>
            <person name="Nolan M."/>
            <person name="Ohm R."/>
            <person name="Pangilinan J."/>
            <person name="Park H.-J."/>
            <person name="Ramirez L."/>
            <person name="Alfaro M."/>
            <person name="Sun H."/>
            <person name="Tritt A."/>
            <person name="Yoshinaga Y."/>
            <person name="Zwiers L.-H."/>
            <person name="Turgeon B.G."/>
            <person name="Goodwin S.B."/>
            <person name="Spatafora J.W."/>
            <person name="Crous P.W."/>
            <person name="Grigoriev I.V."/>
        </authorList>
    </citation>
    <scope>NUCLEOTIDE SEQUENCE</scope>
    <source>
        <strain evidence="8">CBS 342.82</strain>
    </source>
</reference>
<dbReference type="GO" id="GO:0006508">
    <property type="term" value="P:proteolysis"/>
    <property type="evidence" value="ECO:0007669"/>
    <property type="project" value="UniProtKB-KW"/>
</dbReference>
<evidence type="ECO:0000256" key="6">
    <source>
        <dbReference type="SAM" id="MobiDB-lite"/>
    </source>
</evidence>
<dbReference type="Proteomes" id="UP000504637">
    <property type="component" value="Unplaced"/>
</dbReference>
<evidence type="ECO:0000256" key="2">
    <source>
        <dbReference type="ARBA" id="ARBA00022670"/>
    </source>
</evidence>
<dbReference type="PANTHER" id="PTHR11010:SF23">
    <property type="entry name" value="SERINE PEPTIDASE"/>
    <property type="match status" value="1"/>
</dbReference>
<dbReference type="InterPro" id="IPR029058">
    <property type="entry name" value="AB_hydrolase_fold"/>
</dbReference>
<sequence>MGNATFRQLIDHKRPELGTFEQTYWYSNQFWKGPGSPVVISTPGESNASAYTGYLGNRTLTGAIAQEIGAATIVLEHRYWGYSSPFPELTTANMQYLTLENSILDLTNFANNVKLPFTRARTNADAVPWVLVGGSYSGALTAWTESVAPGTFWAYLASSAVVEAISDLWTYFDPVQQGMPKNCSSDVSKVIDYMDNVLLHGSKKEQYDLKAKFGLESVEHNDDFMGALENGPWLWQGNQFYRTQGFFQWCDYIENSVNQTNKALLPGAEGVGVTKALDGYAKWWKEVFFPGNCESYGYFEGTYNTECYNTYNASNPIFTDTSLSNTLDRQWQWMLCNEPFGYWQTGAPKSRPSIVSRLITPEYFQRQCALYFPTGPHGETFASAKGKTEADVNTYTGGWDHVNTTRLVFTNGQYDPWRDATVSADFRPGGPLQSTADVPVNVVPGGFHCSDLSIKNGDVNAGAAKVQQAEIAQIKKFVDQWPGPKKGGYGSPPPKTYGGK</sequence>
<proteinExistence type="inferred from homology"/>
<dbReference type="GeneID" id="54359813"/>
<evidence type="ECO:0000313" key="8">
    <source>
        <dbReference type="RefSeq" id="XP_033455387.1"/>
    </source>
</evidence>
<dbReference type="PANTHER" id="PTHR11010">
    <property type="entry name" value="PROTEASE S28 PRO-X CARBOXYPEPTIDASE-RELATED"/>
    <property type="match status" value="1"/>
</dbReference>
<evidence type="ECO:0000256" key="1">
    <source>
        <dbReference type="ARBA" id="ARBA00011079"/>
    </source>
</evidence>
<dbReference type="InterPro" id="IPR008758">
    <property type="entry name" value="Peptidase_S28"/>
</dbReference>